<evidence type="ECO:0000256" key="3">
    <source>
        <dbReference type="ARBA" id="ARBA00022723"/>
    </source>
</evidence>
<feature type="domain" description="Nanos-type" evidence="10">
    <location>
        <begin position="111"/>
        <end position="179"/>
    </location>
</feature>
<feature type="compositionally biased region" description="Pro residues" evidence="9">
    <location>
        <begin position="69"/>
        <end position="83"/>
    </location>
</feature>
<keyword evidence="4 8" id="KW-0863">Zinc-finger</keyword>
<dbReference type="Gene3D" id="4.10.60.30">
    <property type="entry name" value="Nanos, RNA-binding domain"/>
    <property type="match status" value="1"/>
</dbReference>
<evidence type="ECO:0000256" key="7">
    <source>
        <dbReference type="ARBA" id="ARBA00022884"/>
    </source>
</evidence>
<keyword evidence="12" id="KW-1185">Reference proteome</keyword>
<reference evidence="12" key="1">
    <citation type="submission" date="2011-07" db="EMBL/GenBank/DDBJ databases">
        <authorList>
            <consortium name="Caenorhabditis brenneri Sequencing and Analysis Consortium"/>
            <person name="Wilson R.K."/>
        </authorList>
    </citation>
    <scope>NUCLEOTIDE SEQUENCE [LARGE SCALE GENOMIC DNA]</scope>
    <source>
        <strain evidence="12">PB2801</strain>
    </source>
</reference>
<dbReference type="InterPro" id="IPR024161">
    <property type="entry name" value="Znf_nanos-typ"/>
</dbReference>
<evidence type="ECO:0000259" key="10">
    <source>
        <dbReference type="PROSITE" id="PS51522"/>
    </source>
</evidence>
<evidence type="ECO:0000256" key="8">
    <source>
        <dbReference type="PROSITE-ProRule" id="PRU00855"/>
    </source>
</evidence>
<dbReference type="AlphaFoldDB" id="G0MQ21"/>
<evidence type="ECO:0000256" key="1">
    <source>
        <dbReference type="ARBA" id="ARBA00004496"/>
    </source>
</evidence>
<keyword evidence="6 8" id="KW-0810">Translation regulation</keyword>
<dbReference type="OrthoDB" id="5870823at2759"/>
<feature type="compositionally biased region" description="Pro residues" evidence="9">
    <location>
        <begin position="90"/>
        <end position="103"/>
    </location>
</feature>
<dbReference type="InParanoid" id="G0MQ21"/>
<dbReference type="InterPro" id="IPR038129">
    <property type="entry name" value="Nanos_sf"/>
</dbReference>
<gene>
    <name evidence="11" type="ORF">CAEBREN_19476</name>
</gene>
<evidence type="ECO:0000256" key="2">
    <source>
        <dbReference type="ARBA" id="ARBA00022490"/>
    </source>
</evidence>
<evidence type="ECO:0000256" key="5">
    <source>
        <dbReference type="ARBA" id="ARBA00022833"/>
    </source>
</evidence>
<dbReference type="Proteomes" id="UP000008068">
    <property type="component" value="Unassembled WGS sequence"/>
</dbReference>
<dbReference type="Pfam" id="PF05741">
    <property type="entry name" value="zf-nanos"/>
    <property type="match status" value="1"/>
</dbReference>
<evidence type="ECO:0000256" key="6">
    <source>
        <dbReference type="ARBA" id="ARBA00022845"/>
    </source>
</evidence>
<evidence type="ECO:0000256" key="4">
    <source>
        <dbReference type="ARBA" id="ARBA00022771"/>
    </source>
</evidence>
<dbReference type="eggNOG" id="KOG4602">
    <property type="taxonomic scope" value="Eukaryota"/>
</dbReference>
<sequence>MNKSRLDELLEQKYSSEFRPLASQAPRSPPPSIHVHQPGAVGENRHVPRQAYQANEFWVVPLVVERAPAPAPPTPPPVAPSPPPRRRPARVPPPPRRAPLPAPLPPQRAPCCSFCYKVAAQWAAEQGVQVPSKNDYGYWSSHSLMGRYSVVTCPVLRRVICGHCGATGDHAHTTRFHEQHWQDFE</sequence>
<evidence type="ECO:0000313" key="12">
    <source>
        <dbReference type="Proteomes" id="UP000008068"/>
    </source>
</evidence>
<comment type="subcellular location">
    <subcellularLocation>
        <location evidence="1">Cytoplasm</location>
    </subcellularLocation>
</comment>
<keyword evidence="3" id="KW-0479">Metal-binding</keyword>
<dbReference type="GO" id="GO:0003723">
    <property type="term" value="F:RNA binding"/>
    <property type="evidence" value="ECO:0007669"/>
    <property type="project" value="UniProtKB-UniRule"/>
</dbReference>
<dbReference type="HOGENOM" id="CLU_079987_0_0_1"/>
<dbReference type="STRING" id="135651.G0MQ21"/>
<keyword evidence="5" id="KW-0862">Zinc</keyword>
<dbReference type="InterPro" id="IPR008705">
    <property type="entry name" value="Nanos/Xcar2"/>
</dbReference>
<dbReference type="PROSITE" id="PS51522">
    <property type="entry name" value="ZF_NANOS"/>
    <property type="match status" value="1"/>
</dbReference>
<feature type="region of interest" description="Disordered" evidence="9">
    <location>
        <begin position="14"/>
        <end position="47"/>
    </location>
</feature>
<comment type="similarity">
    <text evidence="8">Belongs to the nanos family.</text>
</comment>
<feature type="region of interest" description="Disordered" evidence="9">
    <location>
        <begin position="69"/>
        <end position="103"/>
    </location>
</feature>
<proteinExistence type="inferred from homology"/>
<protein>
    <recommendedName>
        <fullName evidence="10">Nanos-type domain-containing protein</fullName>
    </recommendedName>
</protein>
<keyword evidence="2" id="KW-0963">Cytoplasm</keyword>
<name>G0MQ21_CAEBE</name>
<dbReference type="GO" id="GO:0008270">
    <property type="term" value="F:zinc ion binding"/>
    <property type="evidence" value="ECO:0007669"/>
    <property type="project" value="UniProtKB-KW"/>
</dbReference>
<evidence type="ECO:0000313" key="11">
    <source>
        <dbReference type="EMBL" id="EGT40911.1"/>
    </source>
</evidence>
<keyword evidence="7 8" id="KW-0694">RNA-binding</keyword>
<dbReference type="PANTHER" id="PTHR12887">
    <property type="entry name" value="NANOS PROTEIN"/>
    <property type="match status" value="1"/>
</dbReference>
<organism evidence="12">
    <name type="scientific">Caenorhabditis brenneri</name>
    <name type="common">Nematode worm</name>
    <dbReference type="NCBI Taxonomy" id="135651"/>
    <lineage>
        <taxon>Eukaryota</taxon>
        <taxon>Metazoa</taxon>
        <taxon>Ecdysozoa</taxon>
        <taxon>Nematoda</taxon>
        <taxon>Chromadorea</taxon>
        <taxon>Rhabditida</taxon>
        <taxon>Rhabditina</taxon>
        <taxon>Rhabditomorpha</taxon>
        <taxon>Rhabditoidea</taxon>
        <taxon>Rhabditidae</taxon>
        <taxon>Peloderinae</taxon>
        <taxon>Caenorhabditis</taxon>
    </lineage>
</organism>
<evidence type="ECO:0000256" key="9">
    <source>
        <dbReference type="SAM" id="MobiDB-lite"/>
    </source>
</evidence>
<dbReference type="GO" id="GO:0005737">
    <property type="term" value="C:cytoplasm"/>
    <property type="evidence" value="ECO:0007669"/>
    <property type="project" value="UniProtKB-SubCell"/>
</dbReference>
<accession>G0MQ21</accession>
<dbReference type="EMBL" id="GL379806">
    <property type="protein sequence ID" value="EGT40911.1"/>
    <property type="molecule type" value="Genomic_DNA"/>
</dbReference>
<dbReference type="GO" id="GO:0006417">
    <property type="term" value="P:regulation of translation"/>
    <property type="evidence" value="ECO:0007669"/>
    <property type="project" value="UniProtKB-UniRule"/>
</dbReference>